<evidence type="ECO:0000256" key="1">
    <source>
        <dbReference type="SAM" id="Phobius"/>
    </source>
</evidence>
<dbReference type="InParanoid" id="A0A3N4KBL1"/>
<dbReference type="EMBL" id="ML119173">
    <property type="protein sequence ID" value="RPB07886.1"/>
    <property type="molecule type" value="Genomic_DNA"/>
</dbReference>
<dbReference type="Proteomes" id="UP000277580">
    <property type="component" value="Unassembled WGS sequence"/>
</dbReference>
<sequence>MVRLKEIRDKLRPNASFRSWQASHTFGGTTKSKPLYIAGFRRKSFYYIAGLAATTVLVGGVTGGVGVRGSLRNAKDLGQAEGALGQLVETSMTQTRIRTLTSDGLLILTTVISSFITTAQRGGGVTVIRTTGADGEIVTILGAITFVTNSDNKIQQKTLVGSTYYVTETDGVTVPTTVYGAATTVTETDGDVVTVTMYSELTVLTEADGDLTTSLRSQSRNGAGEATTSAGTPSKPFFFNRVFLFDIEYGLTNGSNIIFSELHLSLHLILIYRRSWRWK</sequence>
<keyword evidence="1" id="KW-0472">Membrane</keyword>
<gene>
    <name evidence="2" type="ORF">P167DRAFT_597385</name>
</gene>
<organism evidence="2 3">
    <name type="scientific">Morchella conica CCBAS932</name>
    <dbReference type="NCBI Taxonomy" id="1392247"/>
    <lineage>
        <taxon>Eukaryota</taxon>
        <taxon>Fungi</taxon>
        <taxon>Dikarya</taxon>
        <taxon>Ascomycota</taxon>
        <taxon>Pezizomycotina</taxon>
        <taxon>Pezizomycetes</taxon>
        <taxon>Pezizales</taxon>
        <taxon>Morchellaceae</taxon>
        <taxon>Morchella</taxon>
    </lineage>
</organism>
<evidence type="ECO:0000313" key="2">
    <source>
        <dbReference type="EMBL" id="RPB07886.1"/>
    </source>
</evidence>
<accession>A0A3N4KBL1</accession>
<dbReference type="STRING" id="1392247.A0A3N4KBL1"/>
<protein>
    <submittedName>
        <fullName evidence="2">Uncharacterized protein</fullName>
    </submittedName>
</protein>
<feature type="transmembrane region" description="Helical" evidence="1">
    <location>
        <begin position="45"/>
        <end position="67"/>
    </location>
</feature>
<keyword evidence="1" id="KW-0812">Transmembrane</keyword>
<keyword evidence="3" id="KW-1185">Reference proteome</keyword>
<evidence type="ECO:0000313" key="3">
    <source>
        <dbReference type="Proteomes" id="UP000277580"/>
    </source>
</evidence>
<proteinExistence type="predicted"/>
<name>A0A3N4KBL1_9PEZI</name>
<reference evidence="2 3" key="1">
    <citation type="journal article" date="2018" name="Nat. Ecol. Evol.">
        <title>Pezizomycetes genomes reveal the molecular basis of ectomycorrhizal truffle lifestyle.</title>
        <authorList>
            <person name="Murat C."/>
            <person name="Payen T."/>
            <person name="Noel B."/>
            <person name="Kuo A."/>
            <person name="Morin E."/>
            <person name="Chen J."/>
            <person name="Kohler A."/>
            <person name="Krizsan K."/>
            <person name="Balestrini R."/>
            <person name="Da Silva C."/>
            <person name="Montanini B."/>
            <person name="Hainaut M."/>
            <person name="Levati E."/>
            <person name="Barry K.W."/>
            <person name="Belfiori B."/>
            <person name="Cichocki N."/>
            <person name="Clum A."/>
            <person name="Dockter R.B."/>
            <person name="Fauchery L."/>
            <person name="Guy J."/>
            <person name="Iotti M."/>
            <person name="Le Tacon F."/>
            <person name="Lindquist E.A."/>
            <person name="Lipzen A."/>
            <person name="Malagnac F."/>
            <person name="Mello A."/>
            <person name="Molinier V."/>
            <person name="Miyauchi S."/>
            <person name="Poulain J."/>
            <person name="Riccioni C."/>
            <person name="Rubini A."/>
            <person name="Sitrit Y."/>
            <person name="Splivallo R."/>
            <person name="Traeger S."/>
            <person name="Wang M."/>
            <person name="Zifcakova L."/>
            <person name="Wipf D."/>
            <person name="Zambonelli A."/>
            <person name="Paolocci F."/>
            <person name="Nowrousian M."/>
            <person name="Ottonello S."/>
            <person name="Baldrian P."/>
            <person name="Spatafora J.W."/>
            <person name="Henrissat B."/>
            <person name="Nagy L.G."/>
            <person name="Aury J.M."/>
            <person name="Wincker P."/>
            <person name="Grigoriev I.V."/>
            <person name="Bonfante P."/>
            <person name="Martin F.M."/>
        </authorList>
    </citation>
    <scope>NUCLEOTIDE SEQUENCE [LARGE SCALE GENOMIC DNA]</scope>
    <source>
        <strain evidence="2 3">CCBAS932</strain>
    </source>
</reference>
<dbReference type="AlphaFoldDB" id="A0A3N4KBL1"/>
<keyword evidence="1" id="KW-1133">Transmembrane helix</keyword>